<dbReference type="CDD" id="cd00038">
    <property type="entry name" value="CAP_ED"/>
    <property type="match status" value="1"/>
</dbReference>
<organism evidence="5 6">
    <name type="scientific">Actinocorallia longicatena</name>
    <dbReference type="NCBI Taxonomy" id="111803"/>
    <lineage>
        <taxon>Bacteria</taxon>
        <taxon>Bacillati</taxon>
        <taxon>Actinomycetota</taxon>
        <taxon>Actinomycetes</taxon>
        <taxon>Streptosporangiales</taxon>
        <taxon>Thermomonosporaceae</taxon>
        <taxon>Actinocorallia</taxon>
    </lineage>
</organism>
<dbReference type="InterPro" id="IPR000595">
    <property type="entry name" value="cNMP-bd_dom"/>
</dbReference>
<keyword evidence="2" id="KW-0238">DNA-binding</keyword>
<dbReference type="InterPro" id="IPR014710">
    <property type="entry name" value="RmlC-like_jellyroll"/>
</dbReference>
<reference evidence="6" key="1">
    <citation type="journal article" date="2019" name="Int. J. Syst. Evol. Microbiol.">
        <title>The Global Catalogue of Microorganisms (GCM) 10K type strain sequencing project: providing services to taxonomists for standard genome sequencing and annotation.</title>
        <authorList>
            <consortium name="The Broad Institute Genomics Platform"/>
            <consortium name="The Broad Institute Genome Sequencing Center for Infectious Disease"/>
            <person name="Wu L."/>
            <person name="Ma J."/>
        </authorList>
    </citation>
    <scope>NUCLEOTIDE SEQUENCE [LARGE SCALE GENOMIC DNA]</scope>
    <source>
        <strain evidence="6">JCM 9377</strain>
    </source>
</reference>
<dbReference type="Proteomes" id="UP001501237">
    <property type="component" value="Unassembled WGS sequence"/>
</dbReference>
<keyword evidence="1" id="KW-0805">Transcription regulation</keyword>
<accession>A0ABP6Q2G5</accession>
<dbReference type="EMBL" id="BAAAUV010000002">
    <property type="protein sequence ID" value="GAA3197360.1"/>
    <property type="molecule type" value="Genomic_DNA"/>
</dbReference>
<gene>
    <name evidence="5" type="ORF">GCM10010468_08470</name>
</gene>
<dbReference type="Pfam" id="PF13545">
    <property type="entry name" value="HTH_Crp_2"/>
    <property type="match status" value="1"/>
</dbReference>
<dbReference type="InterPro" id="IPR012318">
    <property type="entry name" value="HTH_CRP"/>
</dbReference>
<evidence type="ECO:0000313" key="5">
    <source>
        <dbReference type="EMBL" id="GAA3197360.1"/>
    </source>
</evidence>
<dbReference type="PANTHER" id="PTHR24567">
    <property type="entry name" value="CRP FAMILY TRANSCRIPTIONAL REGULATORY PROTEIN"/>
    <property type="match status" value="1"/>
</dbReference>
<dbReference type="SUPFAM" id="SSF46785">
    <property type="entry name" value="Winged helix' DNA-binding domain"/>
    <property type="match status" value="1"/>
</dbReference>
<dbReference type="Gene3D" id="1.10.10.10">
    <property type="entry name" value="Winged helix-like DNA-binding domain superfamily/Winged helix DNA-binding domain"/>
    <property type="match status" value="1"/>
</dbReference>
<keyword evidence="3" id="KW-0804">Transcription</keyword>
<evidence type="ECO:0000256" key="3">
    <source>
        <dbReference type="ARBA" id="ARBA00023163"/>
    </source>
</evidence>
<feature type="domain" description="Cyclic nucleotide-binding" evidence="4">
    <location>
        <begin position="12"/>
        <end position="116"/>
    </location>
</feature>
<dbReference type="PRINTS" id="PR00103">
    <property type="entry name" value="CAMPKINASE"/>
</dbReference>
<evidence type="ECO:0000256" key="1">
    <source>
        <dbReference type="ARBA" id="ARBA00023015"/>
    </source>
</evidence>
<evidence type="ECO:0000256" key="2">
    <source>
        <dbReference type="ARBA" id="ARBA00023125"/>
    </source>
</evidence>
<proteinExistence type="predicted"/>
<dbReference type="InterPro" id="IPR050397">
    <property type="entry name" value="Env_Response_Regulators"/>
</dbReference>
<comment type="caution">
    <text evidence="5">The sequence shown here is derived from an EMBL/GenBank/DDBJ whole genome shotgun (WGS) entry which is preliminary data.</text>
</comment>
<dbReference type="InterPro" id="IPR036390">
    <property type="entry name" value="WH_DNA-bd_sf"/>
</dbReference>
<dbReference type="Pfam" id="PF00027">
    <property type="entry name" value="cNMP_binding"/>
    <property type="match status" value="1"/>
</dbReference>
<dbReference type="SMART" id="SM00100">
    <property type="entry name" value="cNMP"/>
    <property type="match status" value="1"/>
</dbReference>
<protein>
    <submittedName>
        <fullName evidence="5">Crp/Fnr family transcriptional regulator</fullName>
    </submittedName>
</protein>
<name>A0ABP6Q2G5_9ACTN</name>
<dbReference type="InterPro" id="IPR036388">
    <property type="entry name" value="WH-like_DNA-bd_sf"/>
</dbReference>
<dbReference type="Gene3D" id="2.60.120.10">
    <property type="entry name" value="Jelly Rolls"/>
    <property type="match status" value="1"/>
</dbReference>
<dbReference type="SUPFAM" id="SSF51206">
    <property type="entry name" value="cAMP-binding domain-like"/>
    <property type="match status" value="1"/>
</dbReference>
<keyword evidence="6" id="KW-1185">Reference proteome</keyword>
<sequence length="229" mass="24687">MGDNPTWYRRSFMGRLPEPAQQGLLALGHTQLLDPGATLIRQGDPGGVAYLLLDGRVNVTKVAENGTQSLLAIRYPGDLIGEMAVISAEPRAATVVGRVKTTLLTLPGDEFVRFLGEHPMAALALSAITGDRLMQAHAYRTDAAAYPVEVRVARALLYQGQRMAHQSDGFFFLDLKQSELAMLIGAKEGTVQKALAQGEHLPALVENRRGRVMIRDLPGLAAFAELSGS</sequence>
<dbReference type="PANTHER" id="PTHR24567:SF68">
    <property type="entry name" value="DNA-BINDING TRANSCRIPTIONAL DUAL REGULATOR CRP"/>
    <property type="match status" value="1"/>
</dbReference>
<evidence type="ECO:0000313" key="6">
    <source>
        <dbReference type="Proteomes" id="UP001501237"/>
    </source>
</evidence>
<dbReference type="InterPro" id="IPR018490">
    <property type="entry name" value="cNMP-bd_dom_sf"/>
</dbReference>
<dbReference type="PROSITE" id="PS50042">
    <property type="entry name" value="CNMP_BINDING_3"/>
    <property type="match status" value="1"/>
</dbReference>
<dbReference type="RefSeq" id="WP_344822327.1">
    <property type="nucleotide sequence ID" value="NZ_BAAAUV010000002.1"/>
</dbReference>
<evidence type="ECO:0000259" key="4">
    <source>
        <dbReference type="PROSITE" id="PS50042"/>
    </source>
</evidence>